<accession>A0A942E0Q3</accession>
<dbReference type="RefSeq" id="WP_188254574.1">
    <property type="nucleotide sequence ID" value="NZ_JABVCF010000004.1"/>
</dbReference>
<dbReference type="PANTHER" id="PTHR42951">
    <property type="entry name" value="METALLO-BETA-LACTAMASE DOMAIN-CONTAINING"/>
    <property type="match status" value="1"/>
</dbReference>
<comment type="similarity">
    <text evidence="1">Belongs to the metallo-beta-lactamase superfamily. Class-B beta-lactamase family.</text>
</comment>
<gene>
    <name evidence="3" type="ORF">KEU06_10450</name>
</gene>
<organism evidence="3 4">
    <name type="scientific">Pseudaminobacter soli</name>
    <name type="common">ex Zhang et al. 2022</name>
    <dbReference type="NCBI Taxonomy" id="2831468"/>
    <lineage>
        <taxon>Bacteria</taxon>
        <taxon>Pseudomonadati</taxon>
        <taxon>Pseudomonadota</taxon>
        <taxon>Alphaproteobacteria</taxon>
        <taxon>Hyphomicrobiales</taxon>
        <taxon>Phyllobacteriaceae</taxon>
        <taxon>Pseudaminobacter</taxon>
    </lineage>
</organism>
<dbReference type="AlphaFoldDB" id="A0A942E0Q3"/>
<dbReference type="SMART" id="SM00849">
    <property type="entry name" value="Lactamase_B"/>
    <property type="match status" value="1"/>
</dbReference>
<name>A0A942E0Q3_9HYPH</name>
<dbReference type="InterPro" id="IPR001279">
    <property type="entry name" value="Metallo-B-lactamas"/>
</dbReference>
<evidence type="ECO:0000313" key="3">
    <source>
        <dbReference type="EMBL" id="MBS3649028.1"/>
    </source>
</evidence>
<sequence>MGTLGGLRRWPELVGDESSLLVDTVAPGVLRLSEAVVSERERAYFYLLIGHDADCLIDGGWGFCSSLDALRPDRSKPLLAIATHSHFDHIGLLHLAGTRYGHPAEAAVFADPHPVATQALPYLDGLEALAGGGRIDPASVRQRACPLDALLAEGGTVDIGGRALTVLHTPGHSPGSLTILDAANGLLFCADVVHDGHIWDDIPGTDRGALLRSHDRLLEVDFALACPGHGAILSRAAFQDRIARYRRDIGA</sequence>
<dbReference type="GO" id="GO:0017001">
    <property type="term" value="P:antibiotic catabolic process"/>
    <property type="evidence" value="ECO:0007669"/>
    <property type="project" value="UniProtKB-ARBA"/>
</dbReference>
<dbReference type="SUPFAM" id="SSF56281">
    <property type="entry name" value="Metallo-hydrolase/oxidoreductase"/>
    <property type="match status" value="1"/>
</dbReference>
<dbReference type="Proteomes" id="UP000680348">
    <property type="component" value="Unassembled WGS sequence"/>
</dbReference>
<dbReference type="InterPro" id="IPR050855">
    <property type="entry name" value="NDM-1-like"/>
</dbReference>
<keyword evidence="4" id="KW-1185">Reference proteome</keyword>
<comment type="caution">
    <text evidence="3">The sequence shown here is derived from an EMBL/GenBank/DDBJ whole genome shotgun (WGS) entry which is preliminary data.</text>
</comment>
<proteinExistence type="inferred from homology"/>
<feature type="domain" description="Metallo-beta-lactamase" evidence="2">
    <location>
        <begin position="42"/>
        <end position="229"/>
    </location>
</feature>
<dbReference type="InterPro" id="IPR036866">
    <property type="entry name" value="RibonucZ/Hydroxyglut_hydro"/>
</dbReference>
<protein>
    <submittedName>
        <fullName evidence="3">MBL fold metallo-hydrolase</fullName>
    </submittedName>
</protein>
<dbReference type="Gene3D" id="3.60.15.10">
    <property type="entry name" value="Ribonuclease Z/Hydroxyacylglutathione hydrolase-like"/>
    <property type="match status" value="1"/>
</dbReference>
<dbReference type="PANTHER" id="PTHR42951:SF4">
    <property type="entry name" value="ACYL-COENZYME A THIOESTERASE MBLAC2"/>
    <property type="match status" value="1"/>
</dbReference>
<evidence type="ECO:0000259" key="2">
    <source>
        <dbReference type="SMART" id="SM00849"/>
    </source>
</evidence>
<evidence type="ECO:0000313" key="4">
    <source>
        <dbReference type="Proteomes" id="UP000680348"/>
    </source>
</evidence>
<dbReference type="EMBL" id="JAGWCR010000004">
    <property type="protein sequence ID" value="MBS3649028.1"/>
    <property type="molecule type" value="Genomic_DNA"/>
</dbReference>
<evidence type="ECO:0000256" key="1">
    <source>
        <dbReference type="ARBA" id="ARBA00005250"/>
    </source>
</evidence>
<reference evidence="3" key="1">
    <citation type="submission" date="2021-04" db="EMBL/GenBank/DDBJ databases">
        <title>Pseudaminobacter soli sp. nov., isolated from paddy soil contaminated by heavy metals.</title>
        <authorList>
            <person name="Zhang K."/>
        </authorList>
    </citation>
    <scope>NUCLEOTIDE SEQUENCE</scope>
    <source>
        <strain evidence="3">19-2017</strain>
    </source>
</reference>
<dbReference type="Pfam" id="PF00753">
    <property type="entry name" value="Lactamase_B"/>
    <property type="match status" value="1"/>
</dbReference>